<keyword evidence="3" id="KW-1185">Reference proteome</keyword>
<evidence type="ECO:0000256" key="1">
    <source>
        <dbReference type="SAM" id="MobiDB-lite"/>
    </source>
</evidence>
<name>A0A3P6TY70_ANISI</name>
<accession>A0A3P6TY70</accession>
<reference evidence="2 3" key="1">
    <citation type="submission" date="2018-11" db="EMBL/GenBank/DDBJ databases">
        <authorList>
            <consortium name="Pathogen Informatics"/>
        </authorList>
    </citation>
    <scope>NUCLEOTIDE SEQUENCE [LARGE SCALE GENOMIC DNA]</scope>
</reference>
<organism evidence="2 3">
    <name type="scientific">Anisakis simplex</name>
    <name type="common">Herring worm</name>
    <dbReference type="NCBI Taxonomy" id="6269"/>
    <lineage>
        <taxon>Eukaryota</taxon>
        <taxon>Metazoa</taxon>
        <taxon>Ecdysozoa</taxon>
        <taxon>Nematoda</taxon>
        <taxon>Chromadorea</taxon>
        <taxon>Rhabditida</taxon>
        <taxon>Spirurina</taxon>
        <taxon>Ascaridomorpha</taxon>
        <taxon>Ascaridoidea</taxon>
        <taxon>Anisakidae</taxon>
        <taxon>Anisakis</taxon>
        <taxon>Anisakis simplex complex</taxon>
    </lineage>
</organism>
<sequence>MRTTDENNERSRTSFSESSVHSSDTSYDFSSFKPISELSEHSAVLMRDDDVEWLDAVQRYLSKEPVFQRKPIVLFTLNHESFYFLRKSKDENLPINFGLLQKPALKIYRRFKPQLSWHRCYHQWAIRQPPQPYRGSPNFQTITPIRKDVFNPFLQTEISRKRSGDVVNIGEDAEEFDYERGIFPIDSTNC</sequence>
<evidence type="ECO:0000313" key="3">
    <source>
        <dbReference type="Proteomes" id="UP000267096"/>
    </source>
</evidence>
<evidence type="ECO:0000313" key="2">
    <source>
        <dbReference type="EMBL" id="VDK69241.1"/>
    </source>
</evidence>
<dbReference type="Proteomes" id="UP000267096">
    <property type="component" value="Unassembled WGS sequence"/>
</dbReference>
<dbReference type="EMBL" id="UYRR01037138">
    <property type="protein sequence ID" value="VDK69241.1"/>
    <property type="molecule type" value="Genomic_DNA"/>
</dbReference>
<feature type="compositionally biased region" description="Basic and acidic residues" evidence="1">
    <location>
        <begin position="1"/>
        <end position="12"/>
    </location>
</feature>
<proteinExistence type="predicted"/>
<protein>
    <submittedName>
        <fullName evidence="2">Uncharacterized protein</fullName>
    </submittedName>
</protein>
<gene>
    <name evidence="2" type="ORF">ASIM_LOCUS19381</name>
</gene>
<feature type="region of interest" description="Disordered" evidence="1">
    <location>
        <begin position="1"/>
        <end position="29"/>
    </location>
</feature>
<dbReference type="AlphaFoldDB" id="A0A3P6TY70"/>
<feature type="compositionally biased region" description="Polar residues" evidence="1">
    <location>
        <begin position="13"/>
        <end position="29"/>
    </location>
</feature>
<dbReference type="OrthoDB" id="5833599at2759"/>